<organism evidence="1 2">
    <name type="scientific">Betta splendens</name>
    <name type="common">Siamese fighting fish</name>
    <dbReference type="NCBI Taxonomy" id="158456"/>
    <lineage>
        <taxon>Eukaryota</taxon>
        <taxon>Metazoa</taxon>
        <taxon>Chordata</taxon>
        <taxon>Craniata</taxon>
        <taxon>Vertebrata</taxon>
        <taxon>Euteleostomi</taxon>
        <taxon>Actinopterygii</taxon>
        <taxon>Neopterygii</taxon>
        <taxon>Teleostei</taxon>
        <taxon>Neoteleostei</taxon>
        <taxon>Acanthomorphata</taxon>
        <taxon>Anabantaria</taxon>
        <taxon>Anabantiformes</taxon>
        <taxon>Anabantoidei</taxon>
        <taxon>Osphronemidae</taxon>
        <taxon>Betta</taxon>
    </lineage>
</organism>
<dbReference type="InterPro" id="IPR009079">
    <property type="entry name" value="4_helix_cytokine-like_core"/>
</dbReference>
<gene>
    <name evidence="2" type="primary">thpo</name>
</gene>
<dbReference type="SUPFAM" id="SSF47266">
    <property type="entry name" value="4-helical cytokines"/>
    <property type="match status" value="1"/>
</dbReference>
<proteinExistence type="predicted"/>
<sequence length="172" mass="18743">MGHFPLGRSLNGPGVDSSGAAKQGMAVSRLLLLCMVATEVWDAETKPKDFVCNRAARRALNIVMEMEGALRQEKRGDIVASLKVLVESVKVLQSLNLPTCGSSLLRRLETNVNNYLLVVTRLRLSGPAVEPALSCVPRSTRSVSTLLLKYNQLLTGKVEMLMVDLEDTCTSQ</sequence>
<dbReference type="GeneID" id="114844748"/>
<dbReference type="InterPro" id="IPR003978">
    <property type="entry name" value="Thrombopoietin"/>
</dbReference>
<reference evidence="2" key="1">
    <citation type="submission" date="2025-08" db="UniProtKB">
        <authorList>
            <consortium name="RefSeq"/>
        </authorList>
    </citation>
    <scope>IDENTIFICATION</scope>
</reference>
<dbReference type="GO" id="GO:0008283">
    <property type="term" value="P:cell population proliferation"/>
    <property type="evidence" value="ECO:0007669"/>
    <property type="project" value="InterPro"/>
</dbReference>
<dbReference type="CTD" id="7066"/>
<protein>
    <submittedName>
        <fullName evidence="2">Thrombopoietin isoform X2</fullName>
    </submittedName>
</protein>
<dbReference type="RefSeq" id="XP_055359577.1">
    <property type="nucleotide sequence ID" value="XM_055503602.1"/>
</dbReference>
<dbReference type="PANTHER" id="PTHR10560:SF0">
    <property type="entry name" value="THROMBOPOIETIN"/>
    <property type="match status" value="1"/>
</dbReference>
<evidence type="ECO:0000313" key="2">
    <source>
        <dbReference type="RefSeq" id="XP_055359577.1"/>
    </source>
</evidence>
<dbReference type="AlphaFoldDB" id="A0A9W2XCY1"/>
<accession>A0A9W2XCY1</accession>
<dbReference type="GO" id="GO:0005125">
    <property type="term" value="F:cytokine activity"/>
    <property type="evidence" value="ECO:0007669"/>
    <property type="project" value="InterPro"/>
</dbReference>
<dbReference type="Gene3D" id="1.20.1250.10">
    <property type="match status" value="1"/>
</dbReference>
<keyword evidence="1" id="KW-1185">Reference proteome</keyword>
<name>A0A9W2XCY1_BETSP</name>
<dbReference type="Proteomes" id="UP000515150">
    <property type="component" value="Chromosome 17"/>
</dbReference>
<dbReference type="GO" id="GO:0005576">
    <property type="term" value="C:extracellular region"/>
    <property type="evidence" value="ECO:0007669"/>
    <property type="project" value="InterPro"/>
</dbReference>
<dbReference type="PANTHER" id="PTHR10560">
    <property type="entry name" value="THROMBOPOIETIN"/>
    <property type="match status" value="1"/>
</dbReference>
<evidence type="ECO:0000313" key="1">
    <source>
        <dbReference type="Proteomes" id="UP000515150"/>
    </source>
</evidence>